<feature type="region of interest" description="Disordered" evidence="12">
    <location>
        <begin position="130"/>
        <end position="162"/>
    </location>
</feature>
<comment type="subcellular location">
    <subcellularLocation>
        <location evidence="1">Mitochondrion outer membrane</location>
        <topology evidence="1">Single-pass membrane protein</topology>
    </subcellularLocation>
</comment>
<evidence type="ECO:0000256" key="6">
    <source>
        <dbReference type="ARBA" id="ARBA00022927"/>
    </source>
</evidence>
<proteinExistence type="inferred from homology"/>
<keyword evidence="4 13" id="KW-0812">Transmembrane</keyword>
<keyword evidence="9" id="KW-0496">Mitochondrion</keyword>
<dbReference type="PANTHER" id="PTHR12504:SF0">
    <property type="entry name" value="MITOCHONDRIAL IMPORT RECEPTOR SUBUNIT TOM22 HOMOLOG"/>
    <property type="match status" value="1"/>
</dbReference>
<evidence type="ECO:0000256" key="3">
    <source>
        <dbReference type="ARBA" id="ARBA00022448"/>
    </source>
</evidence>
<feature type="transmembrane region" description="Helical" evidence="13">
    <location>
        <begin position="98"/>
        <end position="118"/>
    </location>
</feature>
<keyword evidence="7 13" id="KW-1133">Transmembrane helix</keyword>
<dbReference type="CDD" id="cd22884">
    <property type="entry name" value="TOM22"/>
    <property type="match status" value="1"/>
</dbReference>
<dbReference type="AlphaFoldDB" id="A0A9Q3GPX4"/>
<evidence type="ECO:0000313" key="14">
    <source>
        <dbReference type="EMBL" id="MBW0475526.1"/>
    </source>
</evidence>
<evidence type="ECO:0000313" key="15">
    <source>
        <dbReference type="Proteomes" id="UP000765509"/>
    </source>
</evidence>
<keyword evidence="15" id="KW-1185">Reference proteome</keyword>
<evidence type="ECO:0000256" key="10">
    <source>
        <dbReference type="ARBA" id="ARBA00023136"/>
    </source>
</evidence>
<comment type="similarity">
    <text evidence="2">Belongs to the Tom22 family.</text>
</comment>
<dbReference type="GO" id="GO:0005741">
    <property type="term" value="C:mitochondrial outer membrane"/>
    <property type="evidence" value="ECO:0007669"/>
    <property type="project" value="UniProtKB-SubCell"/>
</dbReference>
<dbReference type="Proteomes" id="UP000765509">
    <property type="component" value="Unassembled WGS sequence"/>
</dbReference>
<sequence length="162" mass="18067">MVKIEELKLEDSDDGFVTESDTSSQSGHSEADQIESQYSDKDEDEQFEEVFKSHRIEDETIADRIYALRDIVNPSTRTAICESWNSLHKKSSATLKTFGNVAWVITTSLILVGLPMALSIEGESMLVAHEKEVERQQQGQQNPTTTNDATTPDRTASVPKGF</sequence>
<feature type="compositionally biased region" description="Polar residues" evidence="12">
    <location>
        <begin position="19"/>
        <end position="28"/>
    </location>
</feature>
<dbReference type="OrthoDB" id="10016939at2759"/>
<accession>A0A9Q3GPX4</accession>
<feature type="compositionally biased region" description="Low complexity" evidence="12">
    <location>
        <begin position="136"/>
        <end position="156"/>
    </location>
</feature>
<evidence type="ECO:0000256" key="1">
    <source>
        <dbReference type="ARBA" id="ARBA00004572"/>
    </source>
</evidence>
<evidence type="ECO:0000256" key="9">
    <source>
        <dbReference type="ARBA" id="ARBA00023128"/>
    </source>
</evidence>
<keyword evidence="6" id="KW-0653">Protein transport</keyword>
<evidence type="ECO:0000256" key="12">
    <source>
        <dbReference type="SAM" id="MobiDB-lite"/>
    </source>
</evidence>
<keyword evidence="8" id="KW-0811">Translocation</keyword>
<protein>
    <recommendedName>
        <fullName evidence="16">Mitochondrial import receptor subunit tom22</fullName>
    </recommendedName>
</protein>
<feature type="region of interest" description="Disordered" evidence="12">
    <location>
        <begin position="1"/>
        <end position="44"/>
    </location>
</feature>
<evidence type="ECO:0000256" key="5">
    <source>
        <dbReference type="ARBA" id="ARBA00022787"/>
    </source>
</evidence>
<keyword evidence="3" id="KW-0813">Transport</keyword>
<evidence type="ECO:0000256" key="11">
    <source>
        <dbReference type="ARBA" id="ARBA00023170"/>
    </source>
</evidence>
<evidence type="ECO:0000256" key="13">
    <source>
        <dbReference type="SAM" id="Phobius"/>
    </source>
</evidence>
<organism evidence="14 15">
    <name type="scientific">Austropuccinia psidii MF-1</name>
    <dbReference type="NCBI Taxonomy" id="1389203"/>
    <lineage>
        <taxon>Eukaryota</taxon>
        <taxon>Fungi</taxon>
        <taxon>Dikarya</taxon>
        <taxon>Basidiomycota</taxon>
        <taxon>Pucciniomycotina</taxon>
        <taxon>Pucciniomycetes</taxon>
        <taxon>Pucciniales</taxon>
        <taxon>Sphaerophragmiaceae</taxon>
        <taxon>Austropuccinia</taxon>
    </lineage>
</organism>
<dbReference type="EMBL" id="AVOT02004138">
    <property type="protein sequence ID" value="MBW0475526.1"/>
    <property type="molecule type" value="Genomic_DNA"/>
</dbReference>
<evidence type="ECO:0000256" key="4">
    <source>
        <dbReference type="ARBA" id="ARBA00022692"/>
    </source>
</evidence>
<evidence type="ECO:0000256" key="7">
    <source>
        <dbReference type="ARBA" id="ARBA00022989"/>
    </source>
</evidence>
<keyword evidence="11" id="KW-0675">Receptor</keyword>
<reference evidence="14" key="1">
    <citation type="submission" date="2021-03" db="EMBL/GenBank/DDBJ databases">
        <title>Draft genome sequence of rust myrtle Austropuccinia psidii MF-1, a brazilian biotype.</title>
        <authorList>
            <person name="Quecine M.C."/>
            <person name="Pachon D.M.R."/>
            <person name="Bonatelli M.L."/>
            <person name="Correr F.H."/>
            <person name="Franceschini L.M."/>
            <person name="Leite T.F."/>
            <person name="Margarido G.R.A."/>
            <person name="Almeida C.A."/>
            <person name="Ferrarezi J.A."/>
            <person name="Labate C.A."/>
        </authorList>
    </citation>
    <scope>NUCLEOTIDE SEQUENCE</scope>
    <source>
        <strain evidence="14">MF-1</strain>
    </source>
</reference>
<evidence type="ECO:0000256" key="8">
    <source>
        <dbReference type="ARBA" id="ARBA00023010"/>
    </source>
</evidence>
<keyword evidence="5" id="KW-1000">Mitochondrion outer membrane</keyword>
<keyword evidence="10 13" id="KW-0472">Membrane</keyword>
<dbReference type="GO" id="GO:0006886">
    <property type="term" value="P:intracellular protein transport"/>
    <property type="evidence" value="ECO:0007669"/>
    <property type="project" value="InterPro"/>
</dbReference>
<feature type="compositionally biased region" description="Basic and acidic residues" evidence="12">
    <location>
        <begin position="1"/>
        <end position="10"/>
    </location>
</feature>
<evidence type="ECO:0008006" key="16">
    <source>
        <dbReference type="Google" id="ProtNLM"/>
    </source>
</evidence>
<comment type="caution">
    <text evidence="14">The sequence shown here is derived from an EMBL/GenBank/DDBJ whole genome shotgun (WGS) entry which is preliminary data.</text>
</comment>
<dbReference type="Pfam" id="PF04281">
    <property type="entry name" value="Tom22"/>
    <property type="match status" value="1"/>
</dbReference>
<dbReference type="InterPro" id="IPR005683">
    <property type="entry name" value="Tom22"/>
</dbReference>
<evidence type="ECO:0000256" key="2">
    <source>
        <dbReference type="ARBA" id="ARBA00009874"/>
    </source>
</evidence>
<dbReference type="PANTHER" id="PTHR12504">
    <property type="entry name" value="MITOCHONDRIAL IMPORT RECEPTOR SUBUNIT TOM22"/>
    <property type="match status" value="1"/>
</dbReference>
<name>A0A9Q3GPX4_9BASI</name>
<gene>
    <name evidence="14" type="ORF">O181_015241</name>
</gene>